<dbReference type="Gene3D" id="3.40.50.720">
    <property type="entry name" value="NAD(P)-binding Rossmann-like Domain"/>
    <property type="match status" value="1"/>
</dbReference>
<dbReference type="OrthoDB" id="5363962at2759"/>
<organism evidence="1 2">
    <name type="scientific">Cladophialophora bantiana (strain ATCC 10958 / CBS 173.52 / CDC B-1940 / NIH 8579)</name>
    <name type="common">Xylohypha bantiana</name>
    <dbReference type="NCBI Taxonomy" id="1442370"/>
    <lineage>
        <taxon>Eukaryota</taxon>
        <taxon>Fungi</taxon>
        <taxon>Dikarya</taxon>
        <taxon>Ascomycota</taxon>
        <taxon>Pezizomycotina</taxon>
        <taxon>Eurotiomycetes</taxon>
        <taxon>Chaetothyriomycetidae</taxon>
        <taxon>Chaetothyriales</taxon>
        <taxon>Herpotrichiellaceae</taxon>
        <taxon>Cladophialophora</taxon>
    </lineage>
</organism>
<evidence type="ECO:0000313" key="2">
    <source>
        <dbReference type="Proteomes" id="UP000053789"/>
    </source>
</evidence>
<name>A0A0D2H8N9_CLAB1</name>
<gene>
    <name evidence="1" type="ORF">Z519_09764</name>
</gene>
<evidence type="ECO:0000313" key="1">
    <source>
        <dbReference type="EMBL" id="KIW89608.1"/>
    </source>
</evidence>
<reference evidence="1" key="1">
    <citation type="submission" date="2015-01" db="EMBL/GenBank/DDBJ databases">
        <title>The Genome Sequence of Cladophialophora bantiana CBS 173.52.</title>
        <authorList>
            <consortium name="The Broad Institute Genomics Platform"/>
            <person name="Cuomo C."/>
            <person name="de Hoog S."/>
            <person name="Gorbushina A."/>
            <person name="Stielow B."/>
            <person name="Teixiera M."/>
            <person name="Abouelleil A."/>
            <person name="Chapman S.B."/>
            <person name="Priest M."/>
            <person name="Young S.K."/>
            <person name="Wortman J."/>
            <person name="Nusbaum C."/>
            <person name="Birren B."/>
        </authorList>
    </citation>
    <scope>NUCLEOTIDE SEQUENCE [LARGE SCALE GENOMIC DNA]</scope>
    <source>
        <strain evidence="1">CBS 173.52</strain>
    </source>
</reference>
<dbReference type="VEuPathDB" id="FungiDB:Z519_09764"/>
<dbReference type="RefSeq" id="XP_016616277.1">
    <property type="nucleotide sequence ID" value="XM_016767485.1"/>
</dbReference>
<dbReference type="Proteomes" id="UP000053789">
    <property type="component" value="Unassembled WGS sequence"/>
</dbReference>
<dbReference type="HOGENOM" id="CLU_1767849_0_0_1"/>
<protein>
    <submittedName>
        <fullName evidence="1">Uncharacterized protein</fullName>
    </submittedName>
</protein>
<dbReference type="GeneID" id="27702692"/>
<proteinExistence type="predicted"/>
<keyword evidence="2" id="KW-1185">Reference proteome</keyword>
<sequence length="147" mass="15755">MADIAESRLQFALNQGFATVVSLMSLSQGQTLEDGLGFARESAAEFCKVGQQTGVETTQKFEGTLECTGVEASAQAVRATRAASKANLVDMGLPVQTLPVAAAIHGEINLVGICRYANAIPRTSISFARQVRLEREYKIYQASSHTD</sequence>
<dbReference type="EMBL" id="KN846995">
    <property type="protein sequence ID" value="KIW89608.1"/>
    <property type="molecule type" value="Genomic_DNA"/>
</dbReference>
<accession>A0A0D2H8N9</accession>
<dbReference type="AlphaFoldDB" id="A0A0D2H8N9"/>